<organism evidence="2 3">
    <name type="scientific">Roseateles flavus</name>
    <dbReference type="NCBI Taxonomy" id="3149041"/>
    <lineage>
        <taxon>Bacteria</taxon>
        <taxon>Pseudomonadati</taxon>
        <taxon>Pseudomonadota</taxon>
        <taxon>Betaproteobacteria</taxon>
        <taxon>Burkholderiales</taxon>
        <taxon>Sphaerotilaceae</taxon>
        <taxon>Roseateles</taxon>
    </lineage>
</organism>
<sequence length="62" mass="6454">MNEAPPGPTLPLQAPAPRECGWFGSSIELREGLEVQDLGDLGTALPAASWPDSQTPPGREAA</sequence>
<comment type="caution">
    <text evidence="2">The sequence shown here is derived from an EMBL/GenBank/DDBJ whole genome shotgun (WGS) entry which is preliminary data.</text>
</comment>
<gene>
    <name evidence="2" type="ORF">ABDJ40_06955</name>
</gene>
<proteinExistence type="predicted"/>
<feature type="region of interest" description="Disordered" evidence="1">
    <location>
        <begin position="43"/>
        <end position="62"/>
    </location>
</feature>
<dbReference type="Proteomes" id="UP001462640">
    <property type="component" value="Unassembled WGS sequence"/>
</dbReference>
<accession>A0ABV0GBR9</accession>
<evidence type="ECO:0000313" key="3">
    <source>
        <dbReference type="Proteomes" id="UP001462640"/>
    </source>
</evidence>
<dbReference type="EMBL" id="JBDPZC010000002">
    <property type="protein sequence ID" value="MEO3712503.1"/>
    <property type="molecule type" value="Genomic_DNA"/>
</dbReference>
<reference evidence="2 3" key="1">
    <citation type="submission" date="2024-05" db="EMBL/GenBank/DDBJ databases">
        <title>Roseateles sp. 2.12 16S ribosomal RNA gene Genome sequencing and assembly.</title>
        <authorList>
            <person name="Woo H."/>
        </authorList>
    </citation>
    <scope>NUCLEOTIDE SEQUENCE [LARGE SCALE GENOMIC DNA]</scope>
    <source>
        <strain evidence="2 3">2.12</strain>
    </source>
</reference>
<dbReference type="RefSeq" id="WP_347608003.1">
    <property type="nucleotide sequence ID" value="NZ_JBDPZC010000002.1"/>
</dbReference>
<name>A0ABV0GBR9_9BURK</name>
<keyword evidence="3" id="KW-1185">Reference proteome</keyword>
<evidence type="ECO:0000313" key="2">
    <source>
        <dbReference type="EMBL" id="MEO3712503.1"/>
    </source>
</evidence>
<evidence type="ECO:0000256" key="1">
    <source>
        <dbReference type="SAM" id="MobiDB-lite"/>
    </source>
</evidence>
<protein>
    <submittedName>
        <fullName evidence="2">Uncharacterized protein</fullName>
    </submittedName>
</protein>